<evidence type="ECO:0000256" key="1">
    <source>
        <dbReference type="ARBA" id="ARBA00009238"/>
    </source>
</evidence>
<dbReference type="SMART" id="SM00557">
    <property type="entry name" value="IG_FLMN"/>
    <property type="match status" value="6"/>
</dbReference>
<dbReference type="Proteomes" id="UP000580250">
    <property type="component" value="Unassembled WGS sequence"/>
</dbReference>
<dbReference type="InterPro" id="IPR001298">
    <property type="entry name" value="Filamin/ABP280_rpt"/>
</dbReference>
<feature type="repeat" description="Filamin" evidence="3">
    <location>
        <begin position="510"/>
        <end position="602"/>
    </location>
</feature>
<feature type="region of interest" description="Disordered" evidence="4">
    <location>
        <begin position="694"/>
        <end position="714"/>
    </location>
</feature>
<accession>A0A6V7XBI2</accession>
<evidence type="ECO:0000256" key="4">
    <source>
        <dbReference type="SAM" id="MobiDB-lite"/>
    </source>
</evidence>
<dbReference type="GO" id="GO:0051015">
    <property type="term" value="F:actin filament binding"/>
    <property type="evidence" value="ECO:0007669"/>
    <property type="project" value="InterPro"/>
</dbReference>
<dbReference type="Pfam" id="PF00630">
    <property type="entry name" value="Filamin"/>
    <property type="match status" value="6"/>
</dbReference>
<feature type="repeat" description="Filamin" evidence="3">
    <location>
        <begin position="302"/>
        <end position="395"/>
    </location>
</feature>
<sequence>MLKEEDKGGGQQKQLPSPIGHVFFSGLNEPCAVDSVVEIVVNTRTTSIIGGEIEAINSGNIQIYVTSPQGLKRNCEVIHRGNAFTTTFTPERIGKWLIGILYEGAHIEGSPFSCFVFDPNLVHVSGLDVGLVGHELKFTIDAARAGKGTVKVFSSINGRPIDTVIREEPPNSNVYRAKLEPQGPGKYKIQIDFNNRDVKGSPFILDIAGTEDGNGGISSVYGDQLQMAAVGRLATFFVHAPGIELSQISSTFTTPSGVKRHARISPFDGQTFKVEWNPNETGEHLIDVFLFDRQIPESPFSCQVGDPELVSVRRMPQQIEGKNLNKPHTFEIDATAAGSGNLEIVINNGRVACRVHETTSRHFIAEFTPTQEIRHFVEMRFNGEHVRDSPWSIPFIESSPSTINRSEQPLISPKTNEKEDIITELIGSGLDRAIVGELAHFDVRSNIRLRTTNVAVRIVDIESGRPIENLFLTERGPGTVRCEYTLMKAGDYEVSVYIDDRLVDVDQLIISAFDPRQVHVKLRGSEEDYIPDKPVHFIVDASEAGKGQLEISVNQGQVPNNVQMQDAGRCLVTFIPQHAGTYVIDVTFNGLQVHGCPIKVDVRESKLENLLVHLYMHGQLLRLLPLHQHAAFIFCLFLFNISSSSTFSFLHSSGTFSFIYSTTSPFSPLVAGVEAALLGGYTVAQYGNGGGGGIPTTKLKPSPLSTPPSTRPKPKLFEEKEIPISRPSMPEAAQLEMTRSAEMTLFRDIPKTPVTTPVEAGREIPIQHSFERIPEHYQPKENTIKITQKFNDLPYAPLDQNIKKTLELLNQQQQQGIIREREIIAPPISSSAISPISTESGAPQIQ</sequence>
<proteinExistence type="inferred from homology"/>
<dbReference type="PANTHER" id="PTHR38537">
    <property type="entry name" value="JITTERBUG, ISOFORM N"/>
    <property type="match status" value="1"/>
</dbReference>
<dbReference type="Gene3D" id="2.60.40.10">
    <property type="entry name" value="Immunoglobulins"/>
    <property type="match status" value="6"/>
</dbReference>
<dbReference type="GO" id="GO:0030036">
    <property type="term" value="P:actin cytoskeleton organization"/>
    <property type="evidence" value="ECO:0007669"/>
    <property type="project" value="InterPro"/>
</dbReference>
<dbReference type="InterPro" id="IPR044801">
    <property type="entry name" value="Filamin"/>
</dbReference>
<dbReference type="PANTHER" id="PTHR38537:SF8">
    <property type="entry name" value="FILAMIN-A"/>
    <property type="match status" value="1"/>
</dbReference>
<feature type="repeat" description="Filamin" evidence="3">
    <location>
        <begin position="210"/>
        <end position="304"/>
    </location>
</feature>
<dbReference type="EMBL" id="CAJEWN010001302">
    <property type="protein sequence ID" value="CAD2196327.1"/>
    <property type="molecule type" value="Genomic_DNA"/>
</dbReference>
<protein>
    <submittedName>
        <fullName evidence="5">Uncharacterized protein</fullName>
    </submittedName>
</protein>
<feature type="repeat" description="Filamin" evidence="3">
    <location>
        <begin position="427"/>
        <end position="512"/>
    </location>
</feature>
<name>A0A6V7XBI2_MELEN</name>
<comment type="similarity">
    <text evidence="1">Belongs to the filamin family.</text>
</comment>
<evidence type="ECO:0000313" key="5">
    <source>
        <dbReference type="EMBL" id="CAD2196327.1"/>
    </source>
</evidence>
<dbReference type="PROSITE" id="PS50194">
    <property type="entry name" value="FILAMIN_REPEAT"/>
    <property type="match status" value="6"/>
</dbReference>
<organism evidence="5 6">
    <name type="scientific">Meloidogyne enterolobii</name>
    <name type="common">Root-knot nematode worm</name>
    <name type="synonym">Meloidogyne mayaguensis</name>
    <dbReference type="NCBI Taxonomy" id="390850"/>
    <lineage>
        <taxon>Eukaryota</taxon>
        <taxon>Metazoa</taxon>
        <taxon>Ecdysozoa</taxon>
        <taxon>Nematoda</taxon>
        <taxon>Chromadorea</taxon>
        <taxon>Rhabditida</taxon>
        <taxon>Tylenchina</taxon>
        <taxon>Tylenchomorpha</taxon>
        <taxon>Tylenchoidea</taxon>
        <taxon>Meloidogynidae</taxon>
        <taxon>Meloidogyninae</taxon>
        <taxon>Meloidogyne</taxon>
    </lineage>
</organism>
<dbReference type="InterPro" id="IPR013783">
    <property type="entry name" value="Ig-like_fold"/>
</dbReference>
<evidence type="ECO:0000313" key="6">
    <source>
        <dbReference type="Proteomes" id="UP000580250"/>
    </source>
</evidence>
<evidence type="ECO:0000256" key="3">
    <source>
        <dbReference type="PROSITE-ProRule" id="PRU00087"/>
    </source>
</evidence>
<reference evidence="5 6" key="1">
    <citation type="submission" date="2020-08" db="EMBL/GenBank/DDBJ databases">
        <authorList>
            <person name="Koutsovoulos G."/>
            <person name="Danchin GJ E."/>
        </authorList>
    </citation>
    <scope>NUCLEOTIDE SEQUENCE [LARGE SCALE GENOMIC DNA]</scope>
</reference>
<keyword evidence="2" id="KW-0677">Repeat</keyword>
<evidence type="ECO:0000256" key="2">
    <source>
        <dbReference type="ARBA" id="ARBA00022737"/>
    </source>
</evidence>
<comment type="caution">
    <text evidence="5">The sequence shown here is derived from an EMBL/GenBank/DDBJ whole genome shotgun (WGS) entry which is preliminary data.</text>
</comment>
<dbReference type="AlphaFoldDB" id="A0A6V7XBI2"/>
<feature type="repeat" description="Filamin" evidence="3">
    <location>
        <begin position="26"/>
        <end position="116"/>
    </location>
</feature>
<feature type="repeat" description="Filamin" evidence="3">
    <location>
        <begin position="126"/>
        <end position="207"/>
    </location>
</feature>
<dbReference type="InterPro" id="IPR014756">
    <property type="entry name" value="Ig_E-set"/>
</dbReference>
<gene>
    <name evidence="5" type="ORF">MENT_LOCUS49484</name>
</gene>
<dbReference type="OrthoDB" id="18740at2759"/>
<dbReference type="SUPFAM" id="SSF81296">
    <property type="entry name" value="E set domains"/>
    <property type="match status" value="6"/>
</dbReference>
<dbReference type="InterPro" id="IPR017868">
    <property type="entry name" value="Filamin/ABP280_repeat-like"/>
</dbReference>